<dbReference type="PANTHER" id="PTHR36734">
    <property type="entry name" value="YCF37-LIKE PROTEIN"/>
    <property type="match status" value="1"/>
</dbReference>
<dbReference type="PANTHER" id="PTHR36734:SF1">
    <property type="entry name" value="OS02G0815300 PROTEIN"/>
    <property type="match status" value="1"/>
</dbReference>
<evidence type="ECO:0000313" key="2">
    <source>
        <dbReference type="Proteomes" id="UP000823775"/>
    </source>
</evidence>
<dbReference type="Proteomes" id="UP000823775">
    <property type="component" value="Unassembled WGS sequence"/>
</dbReference>
<sequence>MAKKEIEAAEKGLVMAEEGIEVAEEKIESTVSFDRLIQAGAVAKAELVGVLMVKVVVN</sequence>
<organism evidence="1 2">
    <name type="scientific">Datura stramonium</name>
    <name type="common">Jimsonweed</name>
    <name type="synonym">Common thornapple</name>
    <dbReference type="NCBI Taxonomy" id="4076"/>
    <lineage>
        <taxon>Eukaryota</taxon>
        <taxon>Viridiplantae</taxon>
        <taxon>Streptophyta</taxon>
        <taxon>Embryophyta</taxon>
        <taxon>Tracheophyta</taxon>
        <taxon>Spermatophyta</taxon>
        <taxon>Magnoliopsida</taxon>
        <taxon>eudicotyledons</taxon>
        <taxon>Gunneridae</taxon>
        <taxon>Pentapetalae</taxon>
        <taxon>asterids</taxon>
        <taxon>lamiids</taxon>
        <taxon>Solanales</taxon>
        <taxon>Solanaceae</taxon>
        <taxon>Solanoideae</taxon>
        <taxon>Datureae</taxon>
        <taxon>Datura</taxon>
    </lineage>
</organism>
<gene>
    <name evidence="1" type="ORF">HAX54_028297</name>
</gene>
<feature type="non-terminal residue" evidence="1">
    <location>
        <position position="58"/>
    </location>
</feature>
<reference evidence="1 2" key="1">
    <citation type="journal article" date="2021" name="BMC Genomics">
        <title>Datura genome reveals duplications of psychoactive alkaloid biosynthetic genes and high mutation rate following tissue culture.</title>
        <authorList>
            <person name="Rajewski A."/>
            <person name="Carter-House D."/>
            <person name="Stajich J."/>
            <person name="Litt A."/>
        </authorList>
    </citation>
    <scope>NUCLEOTIDE SEQUENCE [LARGE SCALE GENOMIC DNA]</scope>
    <source>
        <strain evidence="1">AR-01</strain>
    </source>
</reference>
<dbReference type="EMBL" id="JACEIK010034736">
    <property type="protein sequence ID" value="MCE5166864.1"/>
    <property type="molecule type" value="Genomic_DNA"/>
</dbReference>
<accession>A0ABS8Y784</accession>
<proteinExistence type="predicted"/>
<evidence type="ECO:0000313" key="1">
    <source>
        <dbReference type="EMBL" id="MCE5166864.1"/>
    </source>
</evidence>
<comment type="caution">
    <text evidence="1">The sequence shown here is derived from an EMBL/GenBank/DDBJ whole genome shotgun (WGS) entry which is preliminary data.</text>
</comment>
<keyword evidence="2" id="KW-1185">Reference proteome</keyword>
<name>A0ABS8Y784_DATST</name>
<protein>
    <submittedName>
        <fullName evidence="1">Uncharacterized protein</fullName>
    </submittedName>
</protein>